<protein>
    <submittedName>
        <fullName evidence="2">Uncharacterized protein</fullName>
    </submittedName>
</protein>
<sequence length="134" mass="15737">MIDILICIIYILMGARWILKRVKMEAISAPTNWKIIILKFLIWLIAPLEIFIYIYFYNSERVRIFLGASVMLLYLIETQLLFNEMSKAIVESNIDNREKDVKHILERRKFRVQLGIICFGIIAFIALLVGVMPD</sequence>
<accession>A0A930FPI0</accession>
<feature type="transmembrane region" description="Helical" evidence="1">
    <location>
        <begin position="36"/>
        <end position="56"/>
    </location>
</feature>
<comment type="caution">
    <text evidence="2">The sequence shown here is derived from an EMBL/GenBank/DDBJ whole genome shotgun (WGS) entry which is preliminary data.</text>
</comment>
<organism evidence="2 3">
    <name type="scientific">Dialister invisus</name>
    <dbReference type="NCBI Taxonomy" id="218538"/>
    <lineage>
        <taxon>Bacteria</taxon>
        <taxon>Bacillati</taxon>
        <taxon>Bacillota</taxon>
        <taxon>Negativicutes</taxon>
        <taxon>Veillonellales</taxon>
        <taxon>Veillonellaceae</taxon>
        <taxon>Dialister</taxon>
    </lineage>
</organism>
<dbReference type="EMBL" id="JABZMK010000051">
    <property type="protein sequence ID" value="MBF1129749.1"/>
    <property type="molecule type" value="Genomic_DNA"/>
</dbReference>
<reference evidence="2" key="1">
    <citation type="submission" date="2020-04" db="EMBL/GenBank/DDBJ databases">
        <title>Deep metagenomics examines the oral microbiome during advanced dental caries in children, revealing novel taxa and co-occurrences with host molecules.</title>
        <authorList>
            <person name="Baker J.L."/>
            <person name="Morton J.T."/>
            <person name="Dinis M."/>
            <person name="Alvarez R."/>
            <person name="Tran N.C."/>
            <person name="Knight R."/>
            <person name="Edlund A."/>
        </authorList>
    </citation>
    <scope>NUCLEOTIDE SEQUENCE</scope>
    <source>
        <strain evidence="2">JCVI_32_bin.14</strain>
    </source>
</reference>
<gene>
    <name evidence="2" type="ORF">HXL70_06885</name>
</gene>
<feature type="transmembrane region" description="Helical" evidence="1">
    <location>
        <begin position="112"/>
        <end position="132"/>
    </location>
</feature>
<evidence type="ECO:0000256" key="1">
    <source>
        <dbReference type="SAM" id="Phobius"/>
    </source>
</evidence>
<dbReference type="RefSeq" id="WP_276640284.1">
    <property type="nucleotide sequence ID" value="NZ_DBGDLJ010000009.1"/>
</dbReference>
<keyword evidence="1" id="KW-1133">Transmembrane helix</keyword>
<keyword evidence="1" id="KW-0812">Transmembrane</keyword>
<dbReference type="AlphaFoldDB" id="A0A930FPI0"/>
<name>A0A930FPI0_9FIRM</name>
<evidence type="ECO:0000313" key="2">
    <source>
        <dbReference type="EMBL" id="MBF1129749.1"/>
    </source>
</evidence>
<dbReference type="Proteomes" id="UP000757890">
    <property type="component" value="Unassembled WGS sequence"/>
</dbReference>
<evidence type="ECO:0000313" key="3">
    <source>
        <dbReference type="Proteomes" id="UP000757890"/>
    </source>
</evidence>
<proteinExistence type="predicted"/>
<keyword evidence="1" id="KW-0472">Membrane</keyword>